<dbReference type="Pfam" id="PF00473">
    <property type="entry name" value="CRF"/>
    <property type="match status" value="1"/>
</dbReference>
<evidence type="ECO:0000313" key="6">
    <source>
        <dbReference type="Proteomes" id="UP000694867"/>
    </source>
</evidence>
<evidence type="ECO:0000256" key="2">
    <source>
        <dbReference type="ARBA" id="ARBA00022525"/>
    </source>
</evidence>
<evidence type="ECO:0000313" key="7">
    <source>
        <dbReference type="RefSeq" id="XP_018495578.1"/>
    </source>
</evidence>
<name>A0AAJ7PAI8_9ACAR</name>
<dbReference type="InterPro" id="IPR000187">
    <property type="entry name" value="CRF"/>
</dbReference>
<keyword evidence="3" id="KW-0372">Hormone</keyword>
<gene>
    <name evidence="7" type="primary">LOC100899707</name>
</gene>
<feature type="domain" description="Corticotropin-releasing factor" evidence="5">
    <location>
        <begin position="51"/>
        <end position="91"/>
    </location>
</feature>
<dbReference type="PROSITE" id="PS00511">
    <property type="entry name" value="CRF"/>
    <property type="match status" value="1"/>
</dbReference>
<sequence>MRQLFSCGTALLCLLFVVVAFVSAGQAAYSQQGQNAYPYPKAFMLHRRAGGMPNLSVVGPLDVLRRKMMLDMMEQRMKSKINANNEFLSRLGKRADAIPAYTALQQEWLENLESNEA</sequence>
<keyword evidence="6" id="KW-1185">Reference proteome</keyword>
<accession>A0AAJ7PAI8</accession>
<dbReference type="GO" id="GO:0005576">
    <property type="term" value="C:extracellular region"/>
    <property type="evidence" value="ECO:0007669"/>
    <property type="project" value="UniProtKB-SubCell"/>
</dbReference>
<protein>
    <submittedName>
        <fullName evidence="7">Uncharacterized protein LOC100899707</fullName>
    </submittedName>
</protein>
<reference evidence="7" key="1">
    <citation type="submission" date="2025-08" db="UniProtKB">
        <authorList>
            <consortium name="RefSeq"/>
        </authorList>
    </citation>
    <scope>IDENTIFICATION</scope>
</reference>
<evidence type="ECO:0000256" key="3">
    <source>
        <dbReference type="ARBA" id="ARBA00022702"/>
    </source>
</evidence>
<comment type="subcellular location">
    <subcellularLocation>
        <location evidence="1">Secreted</location>
    </subcellularLocation>
</comment>
<evidence type="ECO:0000256" key="4">
    <source>
        <dbReference type="SAM" id="SignalP"/>
    </source>
</evidence>
<dbReference type="RefSeq" id="XP_018495578.1">
    <property type="nucleotide sequence ID" value="XM_018640062.1"/>
</dbReference>
<feature type="chain" id="PRO_5042466956" evidence="4">
    <location>
        <begin position="28"/>
        <end position="117"/>
    </location>
</feature>
<dbReference type="Proteomes" id="UP000694867">
    <property type="component" value="Unplaced"/>
</dbReference>
<dbReference type="SMART" id="SM00039">
    <property type="entry name" value="CRF"/>
    <property type="match status" value="1"/>
</dbReference>
<keyword evidence="4" id="KW-0732">Signal</keyword>
<evidence type="ECO:0000259" key="5">
    <source>
        <dbReference type="SMART" id="SM00039"/>
    </source>
</evidence>
<feature type="signal peptide" evidence="4">
    <location>
        <begin position="1"/>
        <end position="27"/>
    </location>
</feature>
<dbReference type="KEGG" id="goe:100899707"/>
<evidence type="ECO:0000256" key="1">
    <source>
        <dbReference type="ARBA" id="ARBA00004613"/>
    </source>
</evidence>
<dbReference type="AlphaFoldDB" id="A0AAJ7PAI8"/>
<keyword evidence="2" id="KW-0964">Secreted</keyword>
<organism evidence="6 7">
    <name type="scientific">Galendromus occidentalis</name>
    <name type="common">western predatory mite</name>
    <dbReference type="NCBI Taxonomy" id="34638"/>
    <lineage>
        <taxon>Eukaryota</taxon>
        <taxon>Metazoa</taxon>
        <taxon>Ecdysozoa</taxon>
        <taxon>Arthropoda</taxon>
        <taxon>Chelicerata</taxon>
        <taxon>Arachnida</taxon>
        <taxon>Acari</taxon>
        <taxon>Parasitiformes</taxon>
        <taxon>Mesostigmata</taxon>
        <taxon>Gamasina</taxon>
        <taxon>Phytoseioidea</taxon>
        <taxon>Phytoseiidae</taxon>
        <taxon>Typhlodrominae</taxon>
        <taxon>Galendromus</taxon>
    </lineage>
</organism>
<dbReference type="GO" id="GO:0005179">
    <property type="term" value="F:hormone activity"/>
    <property type="evidence" value="ECO:0007669"/>
    <property type="project" value="UniProtKB-KW"/>
</dbReference>
<dbReference type="GeneID" id="100899707"/>
<dbReference type="InterPro" id="IPR018446">
    <property type="entry name" value="Corticotropin-releasing_fac_CS"/>
</dbReference>
<proteinExistence type="predicted"/>